<evidence type="ECO:0000256" key="8">
    <source>
        <dbReference type="ARBA" id="ARBA00022741"/>
    </source>
</evidence>
<dbReference type="EMBL" id="MN822138">
    <property type="protein sequence ID" value="QNU41088.1"/>
    <property type="molecule type" value="Genomic_RNA"/>
</dbReference>
<comment type="function">
    <text evidence="1">RNA-dependent RNA polymerase which replicates the viral genome composed of 3 RNA segments, RNA1, RNA2 and RNA3.</text>
</comment>
<keyword evidence="7" id="KW-0548">Nucleotidyltransferase</keyword>
<gene>
    <name evidence="11" type="primary">ORF1</name>
</gene>
<evidence type="ECO:0000256" key="6">
    <source>
        <dbReference type="ARBA" id="ARBA00022679"/>
    </source>
</evidence>
<keyword evidence="5" id="KW-0696">RNA-directed RNA polymerase</keyword>
<dbReference type="GO" id="GO:0000166">
    <property type="term" value="F:nucleotide binding"/>
    <property type="evidence" value="ECO:0007669"/>
    <property type="project" value="UniProtKB-KW"/>
</dbReference>
<evidence type="ECO:0000256" key="7">
    <source>
        <dbReference type="ARBA" id="ARBA00022695"/>
    </source>
</evidence>
<protein>
    <recommendedName>
        <fullName evidence="4">RNA-directed RNA polymerase 2a</fullName>
        <ecNumber evidence="3">2.7.7.48</ecNumber>
    </recommendedName>
</protein>
<dbReference type="PROSITE" id="PS50507">
    <property type="entry name" value="RDRP_SSRNA_POS"/>
    <property type="match status" value="1"/>
</dbReference>
<dbReference type="SUPFAM" id="SSF56672">
    <property type="entry name" value="DNA/RNA polymerases"/>
    <property type="match status" value="1"/>
</dbReference>
<accession>A0A7L7S482</accession>
<keyword evidence="9" id="KW-0693">Viral RNA replication</keyword>
<dbReference type="GO" id="GO:0006351">
    <property type="term" value="P:DNA-templated transcription"/>
    <property type="evidence" value="ECO:0007669"/>
    <property type="project" value="InterPro"/>
</dbReference>
<feature type="domain" description="RdRp catalytic" evidence="10">
    <location>
        <begin position="571"/>
        <end position="686"/>
    </location>
</feature>
<evidence type="ECO:0000313" key="11">
    <source>
        <dbReference type="EMBL" id="QNU41088.1"/>
    </source>
</evidence>
<reference evidence="11" key="1">
    <citation type="submission" date="2019-12" db="EMBL/GenBank/DDBJ databases">
        <title>Virome analysis in apple.</title>
        <authorList>
            <person name="Nabi S.U."/>
            <person name="Baranwal V.K."/>
            <person name="Rao G.P."/>
        </authorList>
    </citation>
    <scope>NUCLEOTIDE SEQUENCE</scope>
    <source>
        <strain evidence="11">CITH GD</strain>
    </source>
</reference>
<dbReference type="GO" id="GO:0039690">
    <property type="term" value="P:positive stranded viral RNA replication"/>
    <property type="evidence" value="ECO:0007669"/>
    <property type="project" value="InterPro"/>
</dbReference>
<dbReference type="GO" id="GO:0003723">
    <property type="term" value="F:RNA binding"/>
    <property type="evidence" value="ECO:0007669"/>
    <property type="project" value="InterPro"/>
</dbReference>
<dbReference type="InterPro" id="IPR007094">
    <property type="entry name" value="RNA-dir_pol_PSvirus"/>
</dbReference>
<evidence type="ECO:0000259" key="10">
    <source>
        <dbReference type="PROSITE" id="PS50507"/>
    </source>
</evidence>
<dbReference type="InterPro" id="IPR047309">
    <property type="entry name" value="Bromoviridae_RdRp"/>
</dbReference>
<proteinExistence type="predicted"/>
<evidence type="ECO:0000256" key="4">
    <source>
        <dbReference type="ARBA" id="ARBA00018640"/>
    </source>
</evidence>
<evidence type="ECO:0000256" key="9">
    <source>
        <dbReference type="ARBA" id="ARBA00022953"/>
    </source>
</evidence>
<dbReference type="InterPro" id="IPR001788">
    <property type="entry name" value="RNA-dep_RNA_pol_alsuvir"/>
</dbReference>
<evidence type="ECO:0000256" key="3">
    <source>
        <dbReference type="ARBA" id="ARBA00012494"/>
    </source>
</evidence>
<dbReference type="CDD" id="cd23252">
    <property type="entry name" value="Bromoviridae_RdRp"/>
    <property type="match status" value="1"/>
</dbReference>
<name>A0A7L7S482_9BROM</name>
<dbReference type="Pfam" id="PF00978">
    <property type="entry name" value="RdRP_2"/>
    <property type="match status" value="1"/>
</dbReference>
<keyword evidence="6" id="KW-0808">Transferase</keyword>
<evidence type="ECO:0000256" key="1">
    <source>
        <dbReference type="ARBA" id="ARBA00002542"/>
    </source>
</evidence>
<keyword evidence="8" id="KW-0547">Nucleotide-binding</keyword>
<organism evidence="11">
    <name type="scientific">Ilarvirus ApMV</name>
    <dbReference type="NCBI Taxonomy" id="12319"/>
    <lineage>
        <taxon>Viruses</taxon>
        <taxon>Riboviria</taxon>
        <taxon>Orthornavirae</taxon>
        <taxon>Kitrinoviricota</taxon>
        <taxon>Alsuviricetes</taxon>
        <taxon>Martellivirales</taxon>
        <taxon>Bromoviridae</taxon>
        <taxon>Ilarvirus</taxon>
    </lineage>
</organism>
<dbReference type="InterPro" id="IPR043502">
    <property type="entry name" value="DNA/RNA_pol_sf"/>
</dbReference>
<evidence type="ECO:0000256" key="2">
    <source>
        <dbReference type="ARBA" id="ARBA00011754"/>
    </source>
</evidence>
<dbReference type="EC" id="2.7.7.48" evidence="3"/>
<comment type="subunit">
    <text evidence="2">Interacts with replication protein 1a.</text>
</comment>
<evidence type="ECO:0000256" key="5">
    <source>
        <dbReference type="ARBA" id="ARBA00022484"/>
    </source>
</evidence>
<sequence length="877" mass="100697">MDPLFSVFRNVDFSVKKMFTVEYEGELEEPLLQLKYRTLTGISKTDEYAKLKQEYDECVTEEARYEALAVLNEYTRNHHDRITGFTNLFVGLALVNFLGPKMERVFTQFVGTEMGPLLKTRWRGLFDLELESDYFIEVPNFDDYYVHDYEPYVEIDESVLLPEEIEITSNEKSSEDVTSEGTIEIDSTEPAMNSDLVTIRRSVEIWADGSEFGEELPPIPSNFIVSVTEGDDSSRDETEDSFDINALDDARPALENPGKIVKTPLPLIPDVGRFETNQLMMVKEVVPHKFESIMECHEKVLARNDWKSLAMYFPIGDIPTCGYTDLMAFPVKHTSPEFIQMAIDEMLPGISDIDDSFFQELVETSDIALELDRATLDTSVFNDWTKSSGPKLNGLFRTGNMSKRIPTQREAALAIKKRNLNVPDLQQVLFEDDEARKIANRFINTVIDPNKLAQFPGYISEGEMGYFNKYLSGKNIPEDAFVDPCALVSMDKYRHMIKTQLKPVEDCSQIFERPLASTITYHDKGKVMSSSPIFLMMCNRLLLCLNEKISIPTGKYHQLFSLDPFAFEMTKEFKEIDFSKFDKSQQRLHHLIQYHIFKALGAPAEFIEMWFGSHEISHIRDGPCGVGFSVNYQRRTGDACTYLGNTIITLSALAYMYDLLDPNITFVIASGDDSLIGSRVPLDRDDEFKFTTLFNFEAKFPHNQPFVCSKFLCLVPTTDGGKKVVAVPNALKLNIKLGVKDLSPLTFDSWYESWLDLIWYFDNYLIVSTMKDYLSHRYLRKPTMFQEGAMLAYGSIFANKEKCLRTVFGISSEELKRMVRKLQPERKKAPINQITMEKPIGDNLIVRKGFVEKELVDRKPRLGKKERKELEKRRLRT</sequence>
<dbReference type="GO" id="GO:0003968">
    <property type="term" value="F:RNA-directed RNA polymerase activity"/>
    <property type="evidence" value="ECO:0007669"/>
    <property type="project" value="UniProtKB-KW"/>
</dbReference>